<dbReference type="PANTHER" id="PTHR33064:SF37">
    <property type="entry name" value="RIBONUCLEASE H"/>
    <property type="match status" value="1"/>
</dbReference>
<dbReference type="InterPro" id="IPR051320">
    <property type="entry name" value="Viral_Replic_Matur_Polypro"/>
</dbReference>
<protein>
    <recommendedName>
        <fullName evidence="1">RNA-directed DNA polymerase</fullName>
        <ecNumber evidence="1">2.7.7.49</ecNumber>
    </recommendedName>
</protein>
<dbReference type="OrthoDB" id="7700898at2759"/>
<dbReference type="EMBL" id="CADCXV010001470">
    <property type="protein sequence ID" value="CAB0044553.1"/>
    <property type="molecule type" value="Genomic_DNA"/>
</dbReference>
<dbReference type="InterPro" id="IPR000477">
    <property type="entry name" value="RT_dom"/>
</dbReference>
<evidence type="ECO:0000256" key="1">
    <source>
        <dbReference type="ARBA" id="ARBA00012493"/>
    </source>
</evidence>
<proteinExistence type="predicted"/>
<accession>A0A6H5J2B6</accession>
<sequence>MSSLDLRASFWQVPLDRESRKFTGFLHQGRTYQYTVVPFGLKISSAALNRAAETILSGVRAKVIDFVDDWLIVSPNIEQHIRDLDEVLTRINRENVTINFDKFELTRKSIRFIGFILTPEGIRIDPAKTEAIQKFPPPQNVTQVKGFLGLVNFNARFTDKLAQASIPLLELTKAKTPWRWSDIEQQAFQEIKNLFCKELSLHITAEDARRC</sequence>
<dbReference type="Gene3D" id="3.30.70.270">
    <property type="match status" value="2"/>
</dbReference>
<dbReference type="InterPro" id="IPR043502">
    <property type="entry name" value="DNA/RNA_pol_sf"/>
</dbReference>
<dbReference type="AlphaFoldDB" id="A0A6H5J2B6"/>
<dbReference type="EC" id="2.7.7.49" evidence="1"/>
<evidence type="ECO:0000259" key="2">
    <source>
        <dbReference type="PROSITE" id="PS50878"/>
    </source>
</evidence>
<reference evidence="3 4" key="1">
    <citation type="submission" date="2020-02" db="EMBL/GenBank/DDBJ databases">
        <authorList>
            <person name="Ferguson B K."/>
        </authorList>
    </citation>
    <scope>NUCLEOTIDE SEQUENCE [LARGE SCALE GENOMIC DNA]</scope>
</reference>
<dbReference type="Proteomes" id="UP000479190">
    <property type="component" value="Unassembled WGS sequence"/>
</dbReference>
<name>A0A6H5J2B6_9HYME</name>
<gene>
    <name evidence="3" type="ORF">TBRA_LOCUS16141</name>
</gene>
<organism evidence="3 4">
    <name type="scientific">Trichogramma brassicae</name>
    <dbReference type="NCBI Taxonomy" id="86971"/>
    <lineage>
        <taxon>Eukaryota</taxon>
        <taxon>Metazoa</taxon>
        <taxon>Ecdysozoa</taxon>
        <taxon>Arthropoda</taxon>
        <taxon>Hexapoda</taxon>
        <taxon>Insecta</taxon>
        <taxon>Pterygota</taxon>
        <taxon>Neoptera</taxon>
        <taxon>Endopterygota</taxon>
        <taxon>Hymenoptera</taxon>
        <taxon>Apocrita</taxon>
        <taxon>Proctotrupomorpha</taxon>
        <taxon>Chalcidoidea</taxon>
        <taxon>Trichogrammatidae</taxon>
        <taxon>Trichogramma</taxon>
    </lineage>
</organism>
<dbReference type="InterPro" id="IPR043128">
    <property type="entry name" value="Rev_trsase/Diguanyl_cyclase"/>
</dbReference>
<evidence type="ECO:0000313" key="3">
    <source>
        <dbReference type="EMBL" id="CAB0044553.1"/>
    </source>
</evidence>
<evidence type="ECO:0000313" key="4">
    <source>
        <dbReference type="Proteomes" id="UP000479190"/>
    </source>
</evidence>
<dbReference type="SUPFAM" id="SSF56672">
    <property type="entry name" value="DNA/RNA polymerases"/>
    <property type="match status" value="1"/>
</dbReference>
<dbReference type="Gene3D" id="3.10.10.10">
    <property type="entry name" value="HIV Type 1 Reverse Transcriptase, subunit A, domain 1"/>
    <property type="match status" value="1"/>
</dbReference>
<dbReference type="CDD" id="cd01647">
    <property type="entry name" value="RT_LTR"/>
    <property type="match status" value="1"/>
</dbReference>
<dbReference type="PROSITE" id="PS50878">
    <property type="entry name" value="RT_POL"/>
    <property type="match status" value="1"/>
</dbReference>
<keyword evidence="4" id="KW-1185">Reference proteome</keyword>
<feature type="domain" description="Reverse transcriptase" evidence="2">
    <location>
        <begin position="1"/>
        <end position="117"/>
    </location>
</feature>
<dbReference type="GO" id="GO:0003964">
    <property type="term" value="F:RNA-directed DNA polymerase activity"/>
    <property type="evidence" value="ECO:0007669"/>
    <property type="project" value="UniProtKB-EC"/>
</dbReference>
<dbReference type="PANTHER" id="PTHR33064">
    <property type="entry name" value="POL PROTEIN"/>
    <property type="match status" value="1"/>
</dbReference>
<dbReference type="FunFam" id="3.30.70.270:FF:000020">
    <property type="entry name" value="Transposon Tf2-6 polyprotein-like Protein"/>
    <property type="match status" value="1"/>
</dbReference>
<dbReference type="Pfam" id="PF00078">
    <property type="entry name" value="RVT_1"/>
    <property type="match status" value="1"/>
</dbReference>